<evidence type="ECO:0000256" key="8">
    <source>
        <dbReference type="SAM" id="MobiDB-lite"/>
    </source>
</evidence>
<feature type="transmembrane region" description="Helical" evidence="9">
    <location>
        <begin position="12"/>
        <end position="32"/>
    </location>
</feature>
<feature type="compositionally biased region" description="Polar residues" evidence="8">
    <location>
        <begin position="85"/>
        <end position="99"/>
    </location>
</feature>
<dbReference type="Proteomes" id="UP000694865">
    <property type="component" value="Unplaced"/>
</dbReference>
<keyword evidence="2 9" id="KW-0812">Transmembrane</keyword>
<feature type="domain" description="G-protein coupled receptors family 1 profile" evidence="10">
    <location>
        <begin position="1"/>
        <end position="184"/>
    </location>
</feature>
<evidence type="ECO:0000313" key="12">
    <source>
        <dbReference type="RefSeq" id="XP_006814853.1"/>
    </source>
</evidence>
<proteinExistence type="predicted"/>
<evidence type="ECO:0000259" key="10">
    <source>
        <dbReference type="PROSITE" id="PS50262"/>
    </source>
</evidence>
<evidence type="ECO:0000256" key="9">
    <source>
        <dbReference type="SAM" id="Phobius"/>
    </source>
</evidence>
<keyword evidence="11" id="KW-1185">Reference proteome</keyword>
<dbReference type="SUPFAM" id="SSF81321">
    <property type="entry name" value="Family A G protein-coupled receptor-like"/>
    <property type="match status" value="1"/>
</dbReference>
<sequence length="206" mass="22634">MTFIYDITCMVCVNVVIGVVVVLYCFVGRVVLKRNARIGARAVANGSATISHQGGNWNHTGEIPTCTNSEAAQRRDNTENDRTPRSTLSPNNKSTFNYNRPTQLSQPVSGVAVNTPASASVTSGSIRMLVTVTVVFLFTWIPFTIVVVLRSVGIISDSNHIGVIITNFLYVVPYINNGCNPIVYAFVSKKFRNDSQQVLQKMCRNQ</sequence>
<accession>A0ABM0M4B2</accession>
<evidence type="ECO:0000256" key="1">
    <source>
        <dbReference type="ARBA" id="ARBA00004141"/>
    </source>
</evidence>
<dbReference type="PRINTS" id="PR00237">
    <property type="entry name" value="GPCRRHODOPSN"/>
</dbReference>
<comment type="subcellular location">
    <subcellularLocation>
        <location evidence="1">Membrane</location>
        <topology evidence="1">Multi-pass membrane protein</topology>
    </subcellularLocation>
</comment>
<evidence type="ECO:0000256" key="7">
    <source>
        <dbReference type="ARBA" id="ARBA00023224"/>
    </source>
</evidence>
<evidence type="ECO:0000256" key="4">
    <source>
        <dbReference type="ARBA" id="ARBA00023040"/>
    </source>
</evidence>
<evidence type="ECO:0000256" key="5">
    <source>
        <dbReference type="ARBA" id="ARBA00023136"/>
    </source>
</evidence>
<dbReference type="InterPro" id="IPR017452">
    <property type="entry name" value="GPCR_Rhodpsn_7TM"/>
</dbReference>
<feature type="transmembrane region" description="Helical" evidence="9">
    <location>
        <begin position="128"/>
        <end position="149"/>
    </location>
</feature>
<feature type="compositionally biased region" description="Polar residues" evidence="8">
    <location>
        <begin position="54"/>
        <end position="71"/>
    </location>
</feature>
<feature type="compositionally biased region" description="Basic and acidic residues" evidence="8">
    <location>
        <begin position="72"/>
        <end position="84"/>
    </location>
</feature>
<dbReference type="PANTHER" id="PTHR24243:SF208">
    <property type="entry name" value="PYROKININ-1 RECEPTOR"/>
    <property type="match status" value="1"/>
</dbReference>
<gene>
    <name evidence="12" type="primary">LOC102802299</name>
</gene>
<evidence type="ECO:0000313" key="11">
    <source>
        <dbReference type="Proteomes" id="UP000694865"/>
    </source>
</evidence>
<evidence type="ECO:0000256" key="6">
    <source>
        <dbReference type="ARBA" id="ARBA00023170"/>
    </source>
</evidence>
<dbReference type="GeneID" id="102802299"/>
<dbReference type="InterPro" id="IPR000276">
    <property type="entry name" value="GPCR_Rhodpsn"/>
</dbReference>
<evidence type="ECO:0000256" key="3">
    <source>
        <dbReference type="ARBA" id="ARBA00022989"/>
    </source>
</evidence>
<keyword evidence="4" id="KW-0297">G-protein coupled receptor</keyword>
<keyword evidence="7" id="KW-0807">Transducer</keyword>
<evidence type="ECO:0000256" key="2">
    <source>
        <dbReference type="ARBA" id="ARBA00022692"/>
    </source>
</evidence>
<feature type="region of interest" description="Disordered" evidence="8">
    <location>
        <begin position="54"/>
        <end position="99"/>
    </location>
</feature>
<keyword evidence="5 9" id="KW-0472">Membrane</keyword>
<name>A0ABM0M4B2_SACKO</name>
<feature type="transmembrane region" description="Helical" evidence="9">
    <location>
        <begin position="161"/>
        <end position="187"/>
    </location>
</feature>
<dbReference type="Gene3D" id="1.20.1070.10">
    <property type="entry name" value="Rhodopsin 7-helix transmembrane proteins"/>
    <property type="match status" value="1"/>
</dbReference>
<dbReference type="PROSITE" id="PS50262">
    <property type="entry name" value="G_PROTEIN_RECEP_F1_2"/>
    <property type="match status" value="1"/>
</dbReference>
<keyword evidence="3 9" id="KW-1133">Transmembrane helix</keyword>
<dbReference type="Pfam" id="PF00001">
    <property type="entry name" value="7tm_1"/>
    <property type="match status" value="1"/>
</dbReference>
<protein>
    <submittedName>
        <fullName evidence="12">Dopamine receptor 3-like</fullName>
    </submittedName>
</protein>
<keyword evidence="6" id="KW-0675">Receptor</keyword>
<organism evidence="11 12">
    <name type="scientific">Saccoglossus kowalevskii</name>
    <name type="common">Acorn worm</name>
    <dbReference type="NCBI Taxonomy" id="10224"/>
    <lineage>
        <taxon>Eukaryota</taxon>
        <taxon>Metazoa</taxon>
        <taxon>Hemichordata</taxon>
        <taxon>Enteropneusta</taxon>
        <taxon>Harrimaniidae</taxon>
        <taxon>Saccoglossus</taxon>
    </lineage>
</organism>
<dbReference type="PANTHER" id="PTHR24243">
    <property type="entry name" value="G-PROTEIN COUPLED RECEPTOR"/>
    <property type="match status" value="1"/>
</dbReference>
<reference evidence="12" key="1">
    <citation type="submission" date="2025-08" db="UniProtKB">
        <authorList>
            <consortium name="RefSeq"/>
        </authorList>
    </citation>
    <scope>IDENTIFICATION</scope>
    <source>
        <tissue evidence="12">Testes</tissue>
    </source>
</reference>
<dbReference type="RefSeq" id="XP_006814853.1">
    <property type="nucleotide sequence ID" value="XM_006814790.1"/>
</dbReference>